<evidence type="ECO:0000313" key="13">
    <source>
        <dbReference type="Proteomes" id="UP001310022"/>
    </source>
</evidence>
<gene>
    <name evidence="12" type="primary">lacZ_3</name>
    <name evidence="12" type="ORF">PEDI_49860</name>
</gene>
<dbReference type="InterPro" id="IPR006102">
    <property type="entry name" value="Ig-like_GH2"/>
</dbReference>
<dbReference type="AlphaFoldDB" id="A0AAN5AMH0"/>
<comment type="caution">
    <text evidence="12">The sequence shown here is derived from an EMBL/GenBank/DDBJ whole genome shotgun (WGS) entry which is preliminary data.</text>
</comment>
<dbReference type="InterPro" id="IPR008979">
    <property type="entry name" value="Galactose-bd-like_sf"/>
</dbReference>
<dbReference type="InterPro" id="IPR014718">
    <property type="entry name" value="GH-type_carb-bd"/>
</dbReference>
<organism evidence="12 13">
    <name type="scientific">Persicobacter diffluens</name>
    <dbReference type="NCBI Taxonomy" id="981"/>
    <lineage>
        <taxon>Bacteria</taxon>
        <taxon>Pseudomonadati</taxon>
        <taxon>Bacteroidota</taxon>
        <taxon>Cytophagia</taxon>
        <taxon>Cytophagales</taxon>
        <taxon>Persicobacteraceae</taxon>
        <taxon>Persicobacter</taxon>
    </lineage>
</organism>
<comment type="catalytic activity">
    <reaction evidence="1">
        <text>Hydrolysis of terminal non-reducing beta-D-galactose residues in beta-D-galactosides.</text>
        <dbReference type="EC" id="3.2.1.23"/>
    </reaction>
</comment>
<evidence type="ECO:0000256" key="6">
    <source>
        <dbReference type="ARBA" id="ARBA00022801"/>
    </source>
</evidence>
<dbReference type="InterPro" id="IPR050347">
    <property type="entry name" value="Bact_Beta-galactosidase"/>
</dbReference>
<dbReference type="PRINTS" id="PR00132">
    <property type="entry name" value="GLHYDRLASE2"/>
</dbReference>
<evidence type="ECO:0000256" key="1">
    <source>
        <dbReference type="ARBA" id="ARBA00001412"/>
    </source>
</evidence>
<keyword evidence="10" id="KW-0732">Signal</keyword>
<dbReference type="Gene3D" id="2.60.40.10">
    <property type="entry name" value="Immunoglobulins"/>
    <property type="match status" value="2"/>
</dbReference>
<reference evidence="12 13" key="1">
    <citation type="submission" date="2021-12" db="EMBL/GenBank/DDBJ databases">
        <title>Genome sequencing of bacteria with rrn-lacking chromosome and rrn-plasmid.</title>
        <authorList>
            <person name="Anda M."/>
            <person name="Iwasaki W."/>
        </authorList>
    </citation>
    <scope>NUCLEOTIDE SEQUENCE [LARGE SCALE GENOMIC DNA]</scope>
    <source>
        <strain evidence="12 13">NBRC 15940</strain>
    </source>
</reference>
<name>A0AAN5AMH0_9BACT</name>
<dbReference type="Pfam" id="PF00703">
    <property type="entry name" value="Glyco_hydro_2"/>
    <property type="match status" value="1"/>
</dbReference>
<dbReference type="SMART" id="SM01038">
    <property type="entry name" value="Bgal_small_N"/>
    <property type="match status" value="1"/>
</dbReference>
<dbReference type="Gene3D" id="2.60.120.260">
    <property type="entry name" value="Galactose-binding domain-like"/>
    <property type="match status" value="1"/>
</dbReference>
<dbReference type="InterPro" id="IPR006103">
    <property type="entry name" value="Glyco_hydro_2_cat"/>
</dbReference>
<keyword evidence="7" id="KW-0106">Calcium</keyword>
<evidence type="ECO:0000256" key="8">
    <source>
        <dbReference type="ARBA" id="ARBA00023295"/>
    </source>
</evidence>
<dbReference type="Pfam" id="PF16353">
    <property type="entry name" value="LacZ_4"/>
    <property type="match status" value="1"/>
</dbReference>
<comment type="cofactor">
    <cofactor evidence="2">
        <name>Ca(2+)</name>
        <dbReference type="ChEBI" id="CHEBI:29108"/>
    </cofactor>
</comment>
<dbReference type="InterPro" id="IPR032312">
    <property type="entry name" value="LacZ_4"/>
</dbReference>
<dbReference type="SUPFAM" id="SSF51445">
    <property type="entry name" value="(Trans)glycosidases"/>
    <property type="match status" value="1"/>
</dbReference>
<dbReference type="SUPFAM" id="SSF74650">
    <property type="entry name" value="Galactose mutarotase-like"/>
    <property type="match status" value="1"/>
</dbReference>
<comment type="subunit">
    <text evidence="4">Monomer.</text>
</comment>
<dbReference type="GO" id="GO:0004565">
    <property type="term" value="F:beta-galactosidase activity"/>
    <property type="evidence" value="ECO:0007669"/>
    <property type="project" value="UniProtKB-EC"/>
</dbReference>
<dbReference type="Gene3D" id="3.20.20.80">
    <property type="entry name" value="Glycosidases"/>
    <property type="match status" value="1"/>
</dbReference>
<feature type="chain" id="PRO_5042811878" description="beta-galactosidase" evidence="10">
    <location>
        <begin position="20"/>
        <end position="1055"/>
    </location>
</feature>
<dbReference type="PROSITE" id="PS51257">
    <property type="entry name" value="PROKAR_LIPOPROTEIN"/>
    <property type="match status" value="1"/>
</dbReference>
<protein>
    <recommendedName>
        <fullName evidence="5">beta-galactosidase</fullName>
        <ecNumber evidence="5">3.2.1.23</ecNumber>
    </recommendedName>
    <alternativeName>
        <fullName evidence="9">Lactase</fullName>
    </alternativeName>
</protein>
<proteinExistence type="inferred from homology"/>
<dbReference type="Gene3D" id="2.70.98.10">
    <property type="match status" value="1"/>
</dbReference>
<evidence type="ECO:0000256" key="3">
    <source>
        <dbReference type="ARBA" id="ARBA00007401"/>
    </source>
</evidence>
<dbReference type="InterPro" id="IPR004199">
    <property type="entry name" value="B-gal_small/dom_5"/>
</dbReference>
<dbReference type="Pfam" id="PF02837">
    <property type="entry name" value="Glyco_hydro_2_N"/>
    <property type="match status" value="1"/>
</dbReference>
<keyword evidence="8" id="KW-0326">Glycosidase</keyword>
<keyword evidence="6" id="KW-0378">Hydrolase</keyword>
<dbReference type="PANTHER" id="PTHR46323:SF2">
    <property type="entry name" value="BETA-GALACTOSIDASE"/>
    <property type="match status" value="1"/>
</dbReference>
<evidence type="ECO:0000256" key="7">
    <source>
        <dbReference type="ARBA" id="ARBA00022837"/>
    </source>
</evidence>
<dbReference type="GO" id="GO:0005990">
    <property type="term" value="P:lactose catabolic process"/>
    <property type="evidence" value="ECO:0007669"/>
    <property type="project" value="TreeGrafter"/>
</dbReference>
<feature type="signal peptide" evidence="10">
    <location>
        <begin position="1"/>
        <end position="19"/>
    </location>
</feature>
<dbReference type="InterPro" id="IPR006104">
    <property type="entry name" value="Glyco_hydro_2_N"/>
</dbReference>
<dbReference type="Pfam" id="PF02929">
    <property type="entry name" value="Bgal_small_N"/>
    <property type="match status" value="1"/>
</dbReference>
<evidence type="ECO:0000256" key="9">
    <source>
        <dbReference type="ARBA" id="ARBA00032230"/>
    </source>
</evidence>
<feature type="domain" description="Beta galactosidase small chain/" evidence="11">
    <location>
        <begin position="759"/>
        <end position="1032"/>
    </location>
</feature>
<dbReference type="GO" id="GO:0030246">
    <property type="term" value="F:carbohydrate binding"/>
    <property type="evidence" value="ECO:0007669"/>
    <property type="project" value="InterPro"/>
</dbReference>
<evidence type="ECO:0000256" key="4">
    <source>
        <dbReference type="ARBA" id="ARBA00011245"/>
    </source>
</evidence>
<evidence type="ECO:0000313" key="12">
    <source>
        <dbReference type="EMBL" id="GJM64434.1"/>
    </source>
</evidence>
<sequence>MRIFYLPLFTFFMAITACSSFVGGQQDQNQDSSNLAEWQKPEVFGINKLPAHAYFIPYGASDEASQGSSKVFSLDGEWDFKFSETPDVRPVNFYQEDFSLEDWDKITVPGSIEVQGFGYPVYTNVQYPIEKSSAGIVDPAVNPVGSYKRSFELPAVQEGEQVILHFGGVASAFYLWVNGEKVGYSQGSKTPAEFDVTEYLRAGKNNLSVEVYKYSDGSYLEDQDFWRMSGIHREVYLLFRGPAHLKDFALETAFDSGTQTGSLNLKSVCSAKAKAVVINITDNGKVVHQQKVALTEGLGQYQVNLKGIKGWSAEFPNVYDFKLEVLGEQNQVAEVIRQKIGFRTVAIESGLLTVNGQKITIRGVNLHEHHPVTGHYVDEATMQKDLDLMKTHNINAVRFSHYPQPEKIYELCLLNGLYICDEANIETHGFGAIKQGPFDTLNHIAYLPQWEAAHLDRMERMYERDKNQSAIVFWSMGNECGNGPVFYTGYDMMKEKVGTKGVVAFEQADLERNTEVFFPMYYRPWEAEAYAQANPGIPFVMCEYAHAMGNSTGDLSDYWEIFKKYDVLQGGFIWDWVDQGLQTKDENGQEFYAYGGEFGPENVPSDGNFCMNGLVSPDRIPHPALTEVKKVYQPVDISWEKQGSRIRIQNNFDFTNLKDFYLAYELKSDGQVLEQGRLPLANTPAGAGTSVNFRPKKNIRGSHEVHLMLSLKRKQAQGVLGSDHIYANEQLTFAEGQLQLRKVPQQVALSVSNDPNELLIQGQSFQLTIDKSSGYINSLKKQGKEVLAAPLSLNTTRAFTDNDRGMNMEAYAAVWNAPENRFKLDHISWKQQEGFVEVQTKLKYVSNDSVYAHINQNYDVYANGDVLVQTLYKGILNAPFMPRFGYYTALQKPYNQVKYYGRGPEENYVDRQAGTYVDYYQYNTNEVDFPYSRPQEFGNHTGVRYVAMVDQDQSGLMFVAEKHPLNFNASHYAMADLAGDYRYIHQVPVSEQNYLHIDYSHTGIGGMDSWGAQPIAQYQLQSRFMNHTFRIQFVDAGTDIHQEGNERLLYQTISQ</sequence>
<dbReference type="PANTHER" id="PTHR46323">
    <property type="entry name" value="BETA-GALACTOSIDASE"/>
    <property type="match status" value="1"/>
</dbReference>
<dbReference type="SUPFAM" id="SSF49785">
    <property type="entry name" value="Galactose-binding domain-like"/>
    <property type="match status" value="1"/>
</dbReference>
<dbReference type="EC" id="3.2.1.23" evidence="5"/>
<dbReference type="InterPro" id="IPR036156">
    <property type="entry name" value="Beta-gal/glucu_dom_sf"/>
</dbReference>
<accession>A0AAN5AMH0</accession>
<dbReference type="Pfam" id="PF02836">
    <property type="entry name" value="Glyco_hydro_2_C"/>
    <property type="match status" value="1"/>
</dbReference>
<dbReference type="GO" id="GO:0009341">
    <property type="term" value="C:beta-galactosidase complex"/>
    <property type="evidence" value="ECO:0007669"/>
    <property type="project" value="InterPro"/>
</dbReference>
<dbReference type="RefSeq" id="WP_338239500.1">
    <property type="nucleotide sequence ID" value="NZ_BQKE01000005.1"/>
</dbReference>
<keyword evidence="13" id="KW-1185">Reference proteome</keyword>
<comment type="similarity">
    <text evidence="3">Belongs to the glycosyl hydrolase 2 family.</text>
</comment>
<dbReference type="SUPFAM" id="SSF49303">
    <property type="entry name" value="beta-Galactosidase/glucuronidase domain"/>
    <property type="match status" value="2"/>
</dbReference>
<dbReference type="InterPro" id="IPR017853">
    <property type="entry name" value="GH"/>
</dbReference>
<dbReference type="InterPro" id="IPR011013">
    <property type="entry name" value="Gal_mutarotase_sf_dom"/>
</dbReference>
<dbReference type="InterPro" id="IPR013783">
    <property type="entry name" value="Ig-like_fold"/>
</dbReference>
<evidence type="ECO:0000259" key="11">
    <source>
        <dbReference type="SMART" id="SM01038"/>
    </source>
</evidence>
<evidence type="ECO:0000256" key="10">
    <source>
        <dbReference type="SAM" id="SignalP"/>
    </source>
</evidence>
<evidence type="ECO:0000256" key="5">
    <source>
        <dbReference type="ARBA" id="ARBA00012756"/>
    </source>
</evidence>
<dbReference type="EMBL" id="BQKE01000005">
    <property type="protein sequence ID" value="GJM64434.1"/>
    <property type="molecule type" value="Genomic_DNA"/>
</dbReference>
<dbReference type="InterPro" id="IPR006101">
    <property type="entry name" value="Glyco_hydro_2"/>
</dbReference>
<evidence type="ECO:0000256" key="2">
    <source>
        <dbReference type="ARBA" id="ARBA00001913"/>
    </source>
</evidence>
<dbReference type="Proteomes" id="UP001310022">
    <property type="component" value="Unassembled WGS sequence"/>
</dbReference>